<proteinExistence type="predicted"/>
<sequence>MASPLAHCPTHGIFEAQIIGLGQGSEVTFRGSATRCPICGRAAPILDGTYVAGVDELGDELVRVFNAPGWTLAKIRQLQRALEQVRTEPEENIDLALARVAAIDPQVAAVLKARQGSGKWTRMEVIALVGLLVTTLFGLAGLRREDHGDVNEERVRQLIEQEIENARPDLPGASSDLPSTEPGSHRGTDWP</sequence>
<evidence type="ECO:0000313" key="2">
    <source>
        <dbReference type="EMBL" id="MFC6009124.1"/>
    </source>
</evidence>
<reference evidence="3" key="1">
    <citation type="journal article" date="2019" name="Int. J. Syst. Evol. Microbiol.">
        <title>The Global Catalogue of Microorganisms (GCM) 10K type strain sequencing project: providing services to taxonomists for standard genome sequencing and annotation.</title>
        <authorList>
            <consortium name="The Broad Institute Genomics Platform"/>
            <consortium name="The Broad Institute Genome Sequencing Center for Infectious Disease"/>
            <person name="Wu L."/>
            <person name="Ma J."/>
        </authorList>
    </citation>
    <scope>NUCLEOTIDE SEQUENCE [LARGE SCALE GENOMIC DNA]</scope>
    <source>
        <strain evidence="3">KACC 14249</strain>
    </source>
</reference>
<dbReference type="RefSeq" id="WP_345717650.1">
    <property type="nucleotide sequence ID" value="NZ_BAABFP010000007.1"/>
</dbReference>
<keyword evidence="3" id="KW-1185">Reference proteome</keyword>
<feature type="region of interest" description="Disordered" evidence="1">
    <location>
        <begin position="161"/>
        <end position="191"/>
    </location>
</feature>
<gene>
    <name evidence="2" type="ORF">ACFQDO_18475</name>
</gene>
<evidence type="ECO:0000256" key="1">
    <source>
        <dbReference type="SAM" id="MobiDB-lite"/>
    </source>
</evidence>
<organism evidence="2 3">
    <name type="scientific">Angustibacter luteus</name>
    <dbReference type="NCBI Taxonomy" id="658456"/>
    <lineage>
        <taxon>Bacteria</taxon>
        <taxon>Bacillati</taxon>
        <taxon>Actinomycetota</taxon>
        <taxon>Actinomycetes</taxon>
        <taxon>Kineosporiales</taxon>
        <taxon>Kineosporiaceae</taxon>
    </lineage>
</organism>
<evidence type="ECO:0000313" key="3">
    <source>
        <dbReference type="Proteomes" id="UP001596189"/>
    </source>
</evidence>
<dbReference type="EMBL" id="JBHSRD010000008">
    <property type="protein sequence ID" value="MFC6009124.1"/>
    <property type="molecule type" value="Genomic_DNA"/>
</dbReference>
<name>A0ABW1JJ03_9ACTN</name>
<accession>A0ABW1JJ03</accession>
<comment type="caution">
    <text evidence="2">The sequence shown here is derived from an EMBL/GenBank/DDBJ whole genome shotgun (WGS) entry which is preliminary data.</text>
</comment>
<protein>
    <submittedName>
        <fullName evidence="2">Uncharacterized protein</fullName>
    </submittedName>
</protein>
<dbReference type="Proteomes" id="UP001596189">
    <property type="component" value="Unassembled WGS sequence"/>
</dbReference>